<feature type="non-terminal residue" evidence="2">
    <location>
        <position position="112"/>
    </location>
</feature>
<protein>
    <recommendedName>
        <fullName evidence="1">Heterokaryon incompatibility domain-containing protein</fullName>
    </recommendedName>
</protein>
<gene>
    <name evidence="2" type="ORF">TRIATDRAFT_170896</name>
</gene>
<dbReference type="InterPro" id="IPR010730">
    <property type="entry name" value="HET"/>
</dbReference>
<dbReference type="OMA" id="WIGQICI"/>
<comment type="caution">
    <text evidence="2">The sequence shown here is derived from an EMBL/GenBank/DDBJ whole genome shotgun (WGS) entry which is preliminary data.</text>
</comment>
<reference evidence="2 3" key="1">
    <citation type="journal article" date="2011" name="Genome Biol.">
        <title>Comparative genome sequence analysis underscores mycoparasitism as the ancestral life style of Trichoderma.</title>
        <authorList>
            <person name="Kubicek C.P."/>
            <person name="Herrera-Estrella A."/>
            <person name="Seidl-Seiboth V."/>
            <person name="Martinez D.A."/>
            <person name="Druzhinina I.S."/>
            <person name="Thon M."/>
            <person name="Zeilinger S."/>
            <person name="Casas-Flores S."/>
            <person name="Horwitz B.A."/>
            <person name="Mukherjee P.K."/>
            <person name="Mukherjee M."/>
            <person name="Kredics L."/>
            <person name="Alcaraz L.D."/>
            <person name="Aerts A."/>
            <person name="Antal Z."/>
            <person name="Atanasova L."/>
            <person name="Cervantes-Badillo M.G."/>
            <person name="Challacombe J."/>
            <person name="Chertkov O."/>
            <person name="McCluskey K."/>
            <person name="Coulpier F."/>
            <person name="Deshpande N."/>
            <person name="von Doehren H."/>
            <person name="Ebbole D.J."/>
            <person name="Esquivel-Naranjo E.U."/>
            <person name="Fekete E."/>
            <person name="Flipphi M."/>
            <person name="Glaser F."/>
            <person name="Gomez-Rodriguez E.Y."/>
            <person name="Gruber S."/>
            <person name="Han C."/>
            <person name="Henrissat B."/>
            <person name="Hermosa R."/>
            <person name="Hernandez-Onate M."/>
            <person name="Karaffa L."/>
            <person name="Kosti I."/>
            <person name="Le Crom S."/>
            <person name="Lindquist E."/>
            <person name="Lucas S."/>
            <person name="Luebeck M."/>
            <person name="Luebeck P.S."/>
            <person name="Margeot A."/>
            <person name="Metz B."/>
            <person name="Misra M."/>
            <person name="Nevalainen H."/>
            <person name="Omann M."/>
            <person name="Packer N."/>
            <person name="Perrone G."/>
            <person name="Uresti-Rivera E.E."/>
            <person name="Salamov A."/>
            <person name="Schmoll M."/>
            <person name="Seiboth B."/>
            <person name="Shapiro H."/>
            <person name="Sukno S."/>
            <person name="Tamayo-Ramos J.A."/>
            <person name="Tisch D."/>
            <person name="Wiest A."/>
            <person name="Wilkinson H.H."/>
            <person name="Zhang M."/>
            <person name="Coutinho P.M."/>
            <person name="Kenerley C.M."/>
            <person name="Monte E."/>
            <person name="Baker S.E."/>
            <person name="Grigoriev I.V."/>
        </authorList>
    </citation>
    <scope>NUCLEOTIDE SEQUENCE [LARGE SCALE GENOMIC DNA]</scope>
    <source>
        <strain evidence="3">ATCC 20476 / IMI 206040</strain>
    </source>
</reference>
<dbReference type="PANTHER" id="PTHR24148:SF73">
    <property type="entry name" value="HET DOMAIN PROTEIN (AFU_ORTHOLOGUE AFUA_8G01020)"/>
    <property type="match status" value="1"/>
</dbReference>
<feature type="non-terminal residue" evidence="2">
    <location>
        <position position="1"/>
    </location>
</feature>
<proteinExistence type="predicted"/>
<keyword evidence="3" id="KW-1185">Reference proteome</keyword>
<dbReference type="HOGENOM" id="CLU_004184_6_2_1"/>
<dbReference type="Pfam" id="PF06985">
    <property type="entry name" value="HET"/>
    <property type="match status" value="1"/>
</dbReference>
<accession>G9P563</accession>
<evidence type="ECO:0000313" key="2">
    <source>
        <dbReference type="EMBL" id="EHK42089.1"/>
    </source>
</evidence>
<evidence type="ECO:0000313" key="3">
    <source>
        <dbReference type="Proteomes" id="UP000005426"/>
    </source>
</evidence>
<organism evidence="2 3">
    <name type="scientific">Hypocrea atroviridis (strain ATCC 20476 / IMI 206040)</name>
    <name type="common">Trichoderma atroviride</name>
    <dbReference type="NCBI Taxonomy" id="452589"/>
    <lineage>
        <taxon>Eukaryota</taxon>
        <taxon>Fungi</taxon>
        <taxon>Dikarya</taxon>
        <taxon>Ascomycota</taxon>
        <taxon>Pezizomycotina</taxon>
        <taxon>Sordariomycetes</taxon>
        <taxon>Hypocreomycetidae</taxon>
        <taxon>Hypocreales</taxon>
        <taxon>Hypocreaceae</taxon>
        <taxon>Trichoderma</taxon>
    </lineage>
</organism>
<dbReference type="EMBL" id="ABDG02000027">
    <property type="protein sequence ID" value="EHK42089.1"/>
    <property type="molecule type" value="Genomic_DNA"/>
</dbReference>
<evidence type="ECO:0000259" key="1">
    <source>
        <dbReference type="Pfam" id="PF06985"/>
    </source>
</evidence>
<dbReference type="OrthoDB" id="4899362at2759"/>
<dbReference type="Proteomes" id="UP000005426">
    <property type="component" value="Unassembled WGS sequence"/>
</dbReference>
<name>G9P563_HYPAI</name>
<dbReference type="AlphaFoldDB" id="G9P563"/>
<dbReference type="PANTHER" id="PTHR24148">
    <property type="entry name" value="ANKYRIN REPEAT DOMAIN-CONTAINING PROTEIN 39 HOMOLOG-RELATED"/>
    <property type="match status" value="1"/>
</dbReference>
<sequence length="112" mass="12953">IRVIEISPAQSRRDAIICHLRTISLLDKSEYEALSYVWGRSNDTKHILLDGSELSVTDSLFEAFTHLRDVKMTRILWVDALCINQKDDNEKSIQVRMMDKIYAQASTVLVWL</sequence>
<feature type="domain" description="Heterokaryon incompatibility" evidence="1">
    <location>
        <begin position="31"/>
        <end position="112"/>
    </location>
</feature>
<dbReference type="InterPro" id="IPR052895">
    <property type="entry name" value="HetReg/Transcr_Mod"/>
</dbReference>